<organism evidence="1 2">
    <name type="scientific">Phaeosphaeria nodorum (strain SN15 / ATCC MYA-4574 / FGSC 10173)</name>
    <name type="common">Glume blotch fungus</name>
    <name type="synonym">Parastagonospora nodorum</name>
    <dbReference type="NCBI Taxonomy" id="321614"/>
    <lineage>
        <taxon>Eukaryota</taxon>
        <taxon>Fungi</taxon>
        <taxon>Dikarya</taxon>
        <taxon>Ascomycota</taxon>
        <taxon>Pezizomycotina</taxon>
        <taxon>Dothideomycetes</taxon>
        <taxon>Pleosporomycetidae</taxon>
        <taxon>Pleosporales</taxon>
        <taxon>Pleosporineae</taxon>
        <taxon>Phaeosphaeriaceae</taxon>
        <taxon>Parastagonospora</taxon>
    </lineage>
</organism>
<dbReference type="PANTHER" id="PTHR33112:SF15">
    <property type="entry name" value="HETEROKARYON INCOMPATIBILITY DOMAIN-CONTAINING PROTEIN"/>
    <property type="match status" value="1"/>
</dbReference>
<dbReference type="Proteomes" id="UP000663193">
    <property type="component" value="Chromosome 12"/>
</dbReference>
<sequence length="258" mass="29534">MSLTNPSDKLVALSGIAKRRVAHTQDDYMAGMWRKNILHHLLWYMRRNVAIRDQNIQGRHASYRAPTWSWASTDHPVEIFPRMALDTCLYQVADLHLTYATEDTTGPVTSGWIELRGHLKHTQLIWHEGGGDSNNLDEPCWHMMIDDESNLWYSWINLDNPPVNKKAFDGDNANGRLFYMPTAKISTVFNPDAGISLLFRVVDSSLGIFERLGYGYWSGVRDKQLQYTNAILADLGEEVKQSLPCVRYEDGLHTIRVI</sequence>
<protein>
    <submittedName>
        <fullName evidence="1">Uncharacterized protein</fullName>
    </submittedName>
</protein>
<dbReference type="OrthoDB" id="5362512at2759"/>
<proteinExistence type="predicted"/>
<keyword evidence="2" id="KW-1185">Reference proteome</keyword>
<dbReference type="PANTHER" id="PTHR33112">
    <property type="entry name" value="DOMAIN PROTEIN, PUTATIVE-RELATED"/>
    <property type="match status" value="1"/>
</dbReference>
<dbReference type="AlphaFoldDB" id="A0A7U2FEW9"/>
<evidence type="ECO:0000313" key="1">
    <source>
        <dbReference type="EMBL" id="QRD01750.1"/>
    </source>
</evidence>
<gene>
    <name evidence="1" type="ORF">JI435_145060</name>
</gene>
<evidence type="ECO:0000313" key="2">
    <source>
        <dbReference type="Proteomes" id="UP000663193"/>
    </source>
</evidence>
<dbReference type="EMBL" id="CP069034">
    <property type="protein sequence ID" value="QRD01750.1"/>
    <property type="molecule type" value="Genomic_DNA"/>
</dbReference>
<dbReference type="VEuPathDB" id="FungiDB:JI435_145060"/>
<reference evidence="2" key="1">
    <citation type="journal article" date="2021" name="BMC Genomics">
        <title>Chromosome-level genome assembly and manually-curated proteome of model necrotroph Parastagonospora nodorum Sn15 reveals a genome-wide trove of candidate effector homologs, and redundancy of virulence-related functions within an accessory chromosome.</title>
        <authorList>
            <person name="Bertazzoni S."/>
            <person name="Jones D.A.B."/>
            <person name="Phan H.T."/>
            <person name="Tan K.-C."/>
            <person name="Hane J.K."/>
        </authorList>
    </citation>
    <scope>NUCLEOTIDE SEQUENCE [LARGE SCALE GENOMIC DNA]</scope>
    <source>
        <strain evidence="2">SN15 / ATCC MYA-4574 / FGSC 10173)</strain>
    </source>
</reference>
<name>A0A7U2FEW9_PHANO</name>
<accession>A0A7U2FEW9</accession>